<name>A0A1X6PDI7_PORUM</name>
<proteinExistence type="predicted"/>
<dbReference type="AlphaFoldDB" id="A0A1X6PDI7"/>
<accession>A0A1X6PDI7</accession>
<dbReference type="EMBL" id="KV918800">
    <property type="protein sequence ID" value="OSX78961.1"/>
    <property type="molecule type" value="Genomic_DNA"/>
</dbReference>
<dbReference type="Proteomes" id="UP000218209">
    <property type="component" value="Unassembled WGS sequence"/>
</dbReference>
<evidence type="ECO:0000313" key="2">
    <source>
        <dbReference type="Proteomes" id="UP000218209"/>
    </source>
</evidence>
<keyword evidence="2" id="KW-1185">Reference proteome</keyword>
<reference evidence="1 2" key="1">
    <citation type="submission" date="2017-03" db="EMBL/GenBank/DDBJ databases">
        <title>WGS assembly of Porphyra umbilicalis.</title>
        <authorList>
            <person name="Brawley S.H."/>
            <person name="Blouin N.A."/>
            <person name="Ficko-Blean E."/>
            <person name="Wheeler G.L."/>
            <person name="Lohr M."/>
            <person name="Goodson H.V."/>
            <person name="Jenkins J.W."/>
            <person name="Blaby-Haas C.E."/>
            <person name="Helliwell K.E."/>
            <person name="Chan C."/>
            <person name="Marriage T."/>
            <person name="Bhattacharya D."/>
            <person name="Klein A.S."/>
            <person name="Badis Y."/>
            <person name="Brodie J."/>
            <person name="Cao Y."/>
            <person name="Collen J."/>
            <person name="Dittami S.M."/>
            <person name="Gachon C.M."/>
            <person name="Green B.R."/>
            <person name="Karpowicz S."/>
            <person name="Kim J.W."/>
            <person name="Kudahl U."/>
            <person name="Lin S."/>
            <person name="Michel G."/>
            <person name="Mittag M."/>
            <person name="Olson B.J."/>
            <person name="Pangilinan J."/>
            <person name="Peng Y."/>
            <person name="Qiu H."/>
            <person name="Shu S."/>
            <person name="Singer J.T."/>
            <person name="Smith A.G."/>
            <person name="Sprecher B.N."/>
            <person name="Wagner V."/>
            <person name="Wang W."/>
            <person name="Wang Z.-Y."/>
            <person name="Yan J."/>
            <person name="Yarish C."/>
            <person name="Zoeuner-Riek S."/>
            <person name="Zhuang Y."/>
            <person name="Zou Y."/>
            <person name="Lindquist E.A."/>
            <person name="Grimwood J."/>
            <person name="Barry K."/>
            <person name="Rokhsar D.S."/>
            <person name="Schmutz J."/>
            <person name="Stiller J.W."/>
            <person name="Grossman A.R."/>
            <person name="Prochnik S.E."/>
        </authorList>
    </citation>
    <scope>NUCLEOTIDE SEQUENCE [LARGE SCALE GENOMIC DNA]</scope>
    <source>
        <strain evidence="1">4086291</strain>
    </source>
</reference>
<sequence length="113" mass="11240">MTMTAAAEACTAGTTVLVPAELLDAPADAAARGLGAVHDALAALDDRGQRLVAAIRRSPAGLLVGYEAAGRVCGEGGWIRLGVGTLFLFGRGVEPGVTLLDLNVRVGGGAALS</sequence>
<gene>
    <name evidence="1" type="ORF">BU14_0093s0004</name>
</gene>
<protein>
    <submittedName>
        <fullName evidence="1">Uncharacterized protein</fullName>
    </submittedName>
</protein>
<organism evidence="1 2">
    <name type="scientific">Porphyra umbilicalis</name>
    <name type="common">Purple laver</name>
    <name type="synonym">Red alga</name>
    <dbReference type="NCBI Taxonomy" id="2786"/>
    <lineage>
        <taxon>Eukaryota</taxon>
        <taxon>Rhodophyta</taxon>
        <taxon>Bangiophyceae</taxon>
        <taxon>Bangiales</taxon>
        <taxon>Bangiaceae</taxon>
        <taxon>Porphyra</taxon>
    </lineage>
</organism>
<evidence type="ECO:0000313" key="1">
    <source>
        <dbReference type="EMBL" id="OSX78961.1"/>
    </source>
</evidence>